<reference evidence="7" key="3">
    <citation type="journal article" date="2011" name="PLoS ONE">
        <title>Genome sequence of a mesophilic hydrogenotrophic methanogen Methanocella paludicola, the first cultivated representative of the order Methanocellales.</title>
        <authorList>
            <person name="Sakai S."/>
            <person name="Takaki Y."/>
            <person name="Shimamura S."/>
            <person name="Sekine M."/>
            <person name="Tajima T."/>
            <person name="Kosugi H."/>
            <person name="Ichikawa N."/>
            <person name="Tasumi E."/>
            <person name="Hiraki A.T."/>
            <person name="Shimizu A."/>
            <person name="Kato Y."/>
            <person name="Nishiko R."/>
            <person name="Mori K."/>
            <person name="Fujita N."/>
            <person name="Imachi H."/>
            <person name="Takai K."/>
        </authorList>
    </citation>
    <scope>NUCLEOTIDE SEQUENCE [LARGE SCALE GENOMIC DNA]</scope>
    <source>
        <strain evidence="7">DSM 17711 / JCM 13418 / NBRC 101707 / SANAE</strain>
    </source>
</reference>
<accession>D1Z0U6</accession>
<sequence>MSDNQTEKKAKKKGGIVNTIQNIILVLGFGIFIASIFLPPWFRDTMSYYVNIIVSPINATMPFYIAVLIIAAIVTVASTIIQKYTMDWDLYRRVMQKNQAYQKEYREAQLSGNKKRLKQLEQEQLSMMQDQSSMSKQQLKPMGFIVFVSIPLFWWAYWYLQQPGVYTQMIFPLIGTITMTDSFLIFPYWVWWSLICSMAISSVVRKALNTGAVSPS</sequence>
<reference evidence="6 7" key="1">
    <citation type="journal article" date="2007" name="Appl. Environ. Microbiol.">
        <title>Isolation of key methanogens for global methane emission from rice paddy fields: a novel isolate affiliated with the clone cluster rice cluster I.</title>
        <authorList>
            <person name="Sakai S."/>
            <person name="Imachi H."/>
            <person name="Sekiguchi Y."/>
            <person name="Ohashi A."/>
            <person name="Harada H."/>
            <person name="Kamagata Y."/>
        </authorList>
    </citation>
    <scope>NUCLEOTIDE SEQUENCE [LARGE SCALE GENOMIC DNA]</scope>
    <source>
        <strain evidence="7">DSM 17711 / JCM 13418 / NBRC 101707 / SANAE</strain>
    </source>
</reference>
<proteinExistence type="predicted"/>
<evidence type="ECO:0000313" key="7">
    <source>
        <dbReference type="Proteomes" id="UP000001882"/>
    </source>
</evidence>
<dbReference type="RefSeq" id="WP_012900992.1">
    <property type="nucleotide sequence ID" value="NC_013665.1"/>
</dbReference>
<dbReference type="InterPro" id="IPR002809">
    <property type="entry name" value="EMC3/TMCO1"/>
</dbReference>
<dbReference type="GeneID" id="8682700"/>
<dbReference type="eggNOG" id="arCOG02673">
    <property type="taxonomic scope" value="Archaea"/>
</dbReference>
<dbReference type="GO" id="GO:0016020">
    <property type="term" value="C:membrane"/>
    <property type="evidence" value="ECO:0007669"/>
    <property type="project" value="UniProtKB-SubCell"/>
</dbReference>
<feature type="transmembrane region" description="Helical" evidence="5">
    <location>
        <begin position="166"/>
        <end position="191"/>
    </location>
</feature>
<dbReference type="KEGG" id="mpd:MCP_2246"/>
<comment type="subcellular location">
    <subcellularLocation>
        <location evidence="1">Membrane</location>
        <topology evidence="1">Multi-pass membrane protein</topology>
    </subcellularLocation>
</comment>
<dbReference type="InParanoid" id="D1Z0U6"/>
<dbReference type="InterPro" id="IPR038978">
    <property type="entry name" value="MJ0935"/>
</dbReference>
<feature type="transmembrane region" description="Helical" evidence="5">
    <location>
        <begin position="142"/>
        <end position="160"/>
    </location>
</feature>
<dbReference type="PANTHER" id="PTHR42198">
    <property type="entry name" value="INTEGRAL MEMBRANE PROTEIN"/>
    <property type="match status" value="1"/>
</dbReference>
<dbReference type="AlphaFoldDB" id="D1Z0U6"/>
<evidence type="ECO:0008006" key="8">
    <source>
        <dbReference type="Google" id="ProtNLM"/>
    </source>
</evidence>
<evidence type="ECO:0000256" key="5">
    <source>
        <dbReference type="SAM" id="Phobius"/>
    </source>
</evidence>
<organism evidence="6 7">
    <name type="scientific">Methanocella paludicola (strain DSM 17711 / JCM 13418 / NBRC 101707 / SANAE)</name>
    <dbReference type="NCBI Taxonomy" id="304371"/>
    <lineage>
        <taxon>Archaea</taxon>
        <taxon>Methanobacteriati</taxon>
        <taxon>Methanobacteriota</taxon>
        <taxon>Stenosarchaea group</taxon>
        <taxon>Methanomicrobia</taxon>
        <taxon>Methanocellales</taxon>
        <taxon>Methanocellaceae</taxon>
        <taxon>Methanocella</taxon>
    </lineage>
</organism>
<gene>
    <name evidence="6" type="ordered locus">MCP_2246</name>
</gene>
<name>D1Z0U6_METPS</name>
<keyword evidence="3 5" id="KW-1133">Transmembrane helix</keyword>
<evidence type="ECO:0000313" key="6">
    <source>
        <dbReference type="EMBL" id="BAI62318.1"/>
    </source>
</evidence>
<dbReference type="PANTHER" id="PTHR42198:SF1">
    <property type="entry name" value="INTEGRAL MEMBRANE PROTEIN"/>
    <property type="match status" value="1"/>
</dbReference>
<feature type="transmembrane region" description="Helical" evidence="5">
    <location>
        <begin position="20"/>
        <end position="42"/>
    </location>
</feature>
<keyword evidence="7" id="KW-1185">Reference proteome</keyword>
<dbReference type="OrthoDB" id="84619at2157"/>
<dbReference type="SMART" id="SM01415">
    <property type="entry name" value="DUF106"/>
    <property type="match status" value="1"/>
</dbReference>
<evidence type="ECO:0000256" key="3">
    <source>
        <dbReference type="ARBA" id="ARBA00022989"/>
    </source>
</evidence>
<feature type="transmembrane region" description="Helical" evidence="5">
    <location>
        <begin position="62"/>
        <end position="81"/>
    </location>
</feature>
<reference evidence="6 7" key="2">
    <citation type="journal article" date="2008" name="Int. J. Syst. Evol. Microbiol.">
        <title>Methanocella paludicola gen. nov., sp. nov., a methane-producing archaeon, the first isolate of the lineage 'Rice Cluster I', and proposal of the new archaeal order Methanocellales ord. nov.</title>
        <authorList>
            <person name="Sakai S."/>
            <person name="Imachi H."/>
            <person name="Hanada S."/>
            <person name="Ohashi A."/>
            <person name="Harada H."/>
            <person name="Kamagata Y."/>
        </authorList>
    </citation>
    <scope>NUCLEOTIDE SEQUENCE [LARGE SCALE GENOMIC DNA]</scope>
    <source>
        <strain evidence="7">DSM 17711 / JCM 13418 / NBRC 101707 / SANAE</strain>
    </source>
</reference>
<keyword evidence="2 5" id="KW-0812">Transmembrane</keyword>
<evidence type="ECO:0000256" key="2">
    <source>
        <dbReference type="ARBA" id="ARBA00022692"/>
    </source>
</evidence>
<dbReference type="STRING" id="304371.MCP_2246"/>
<keyword evidence="4 5" id="KW-0472">Membrane</keyword>
<evidence type="ECO:0000256" key="4">
    <source>
        <dbReference type="ARBA" id="ARBA00023136"/>
    </source>
</evidence>
<evidence type="ECO:0000256" key="1">
    <source>
        <dbReference type="ARBA" id="ARBA00004141"/>
    </source>
</evidence>
<protein>
    <recommendedName>
        <fullName evidence="8">DUF106 domain-containing protein</fullName>
    </recommendedName>
</protein>
<dbReference type="Proteomes" id="UP000001882">
    <property type="component" value="Chromosome"/>
</dbReference>
<dbReference type="Pfam" id="PF01956">
    <property type="entry name" value="EMC3_TMCO1"/>
    <property type="match status" value="1"/>
</dbReference>
<dbReference type="EMBL" id="AP011532">
    <property type="protein sequence ID" value="BAI62318.1"/>
    <property type="molecule type" value="Genomic_DNA"/>
</dbReference>